<feature type="compositionally biased region" description="Low complexity" evidence="3">
    <location>
        <begin position="18"/>
        <end position="31"/>
    </location>
</feature>
<proteinExistence type="inferred from homology"/>
<keyword evidence="2" id="KW-0378">Hydrolase</keyword>
<feature type="domain" description="Endonuclease/exonuclease/phosphatase" evidence="4">
    <location>
        <begin position="112"/>
        <end position="319"/>
    </location>
</feature>
<dbReference type="PANTHER" id="PTHR12121:SF45">
    <property type="entry name" value="NOCTURNIN"/>
    <property type="match status" value="1"/>
</dbReference>
<evidence type="ECO:0000256" key="1">
    <source>
        <dbReference type="ARBA" id="ARBA00010774"/>
    </source>
</evidence>
<evidence type="ECO:0000256" key="2">
    <source>
        <dbReference type="ARBA" id="ARBA00022801"/>
    </source>
</evidence>
<feature type="region of interest" description="Disordered" evidence="3">
    <location>
        <begin position="359"/>
        <end position="398"/>
    </location>
</feature>
<dbReference type="Pfam" id="PF03372">
    <property type="entry name" value="Exo_endo_phos"/>
    <property type="match status" value="1"/>
</dbReference>
<feature type="compositionally biased region" description="Gly residues" evidence="3">
    <location>
        <begin position="1"/>
        <end position="11"/>
    </location>
</feature>
<reference evidence="5 6" key="1">
    <citation type="journal article" date="2018" name="Mol. Biol. Evol.">
        <title>Broad Genomic Sampling Reveals a Smut Pathogenic Ancestry of the Fungal Clade Ustilaginomycotina.</title>
        <authorList>
            <person name="Kijpornyongpan T."/>
            <person name="Mondo S.J."/>
            <person name="Barry K."/>
            <person name="Sandor L."/>
            <person name="Lee J."/>
            <person name="Lipzen A."/>
            <person name="Pangilinan J."/>
            <person name="LaButti K."/>
            <person name="Hainaut M."/>
            <person name="Henrissat B."/>
            <person name="Grigoriev I.V."/>
            <person name="Spatafora J.W."/>
            <person name="Aime M.C."/>
        </authorList>
    </citation>
    <scope>NUCLEOTIDE SEQUENCE [LARGE SCALE GENOMIC DNA]</scope>
    <source>
        <strain evidence="5 6">MCA 4198</strain>
    </source>
</reference>
<dbReference type="GeneID" id="37045603"/>
<evidence type="ECO:0000313" key="5">
    <source>
        <dbReference type="EMBL" id="PWN87889.1"/>
    </source>
</evidence>
<dbReference type="InterPro" id="IPR036691">
    <property type="entry name" value="Endo/exonu/phosph_ase_sf"/>
</dbReference>
<feature type="compositionally biased region" description="Basic and acidic residues" evidence="3">
    <location>
        <begin position="34"/>
        <end position="62"/>
    </location>
</feature>
<sequence length="551" mass="60821">MGNSEGQGGASAKGRKQASNAASGGASSSSSKRPSPEEIEAKRRERAEKKAREERERQEAQRQRQLQLEADGGAGAAVLSPDGRQLFEPRKWSAVAGAHGEGVEHKQRIKVLSWNILAQGLVRRKLFPGSDCLRWKDREEGLSAEMLSLPWDVGCFQEVDRIEDHGPKLKESGRAYLYAKGYARKQHGLMVAWNISSWRTTRFKEQPAGSKLVFLDDETVDKEAKRTGLSRVTRNIGLFAALSLDEEGSDEQRGIIVATTHLFWHPMHAYERVRQSGLLKRALLQWRQSNEAWRKWPVVLAGDFNDQPHSATHALMTASDISAHCRDEVQRSTVVHTSVDERRANLAVKDLGKLDIAGEAAAPKKGGEAGEEEKEEEGDGEEEEEEGEGEDENAEGSDQMLKNCRAAKEQDGLLSFDELVELHSASSASSAYGQHFGSLQEDQAGNYFGSKERGKERYDDTEWKEGQPNIHLGPSKEPMWTLFSSIFSLTLDYIFLFPLQSPSPSSSDRDGAPTVTALLPTHKTAVLQPGIPRRGVCASDHIAIGAELSLS</sequence>
<name>A0A316YFA6_9BASI</name>
<dbReference type="InterPro" id="IPR050410">
    <property type="entry name" value="CCR4/nocturin_mRNA_transcr"/>
</dbReference>
<feature type="compositionally biased region" description="Acidic residues" evidence="3">
    <location>
        <begin position="369"/>
        <end position="395"/>
    </location>
</feature>
<dbReference type="GO" id="GO:0006139">
    <property type="term" value="P:nucleobase-containing compound metabolic process"/>
    <property type="evidence" value="ECO:0007669"/>
    <property type="project" value="UniProtKB-ARBA"/>
</dbReference>
<comment type="similarity">
    <text evidence="1">Belongs to the CCR4/nocturin family.</text>
</comment>
<protein>
    <recommendedName>
        <fullName evidence="4">Endonuclease/exonuclease/phosphatase domain-containing protein</fullName>
    </recommendedName>
</protein>
<organism evidence="5 6">
    <name type="scientific">Acaromyces ingoldii</name>
    <dbReference type="NCBI Taxonomy" id="215250"/>
    <lineage>
        <taxon>Eukaryota</taxon>
        <taxon>Fungi</taxon>
        <taxon>Dikarya</taxon>
        <taxon>Basidiomycota</taxon>
        <taxon>Ustilaginomycotina</taxon>
        <taxon>Exobasidiomycetes</taxon>
        <taxon>Exobasidiales</taxon>
        <taxon>Cryptobasidiaceae</taxon>
        <taxon>Acaromyces</taxon>
    </lineage>
</organism>
<keyword evidence="6" id="KW-1185">Reference proteome</keyword>
<dbReference type="InParanoid" id="A0A316YFA6"/>
<dbReference type="RefSeq" id="XP_025375087.1">
    <property type="nucleotide sequence ID" value="XM_025523687.1"/>
</dbReference>
<dbReference type="OrthoDB" id="428734at2759"/>
<dbReference type="AlphaFoldDB" id="A0A316YFA6"/>
<evidence type="ECO:0000259" key="4">
    <source>
        <dbReference type="Pfam" id="PF03372"/>
    </source>
</evidence>
<dbReference type="Proteomes" id="UP000245768">
    <property type="component" value="Unassembled WGS sequence"/>
</dbReference>
<evidence type="ECO:0000256" key="3">
    <source>
        <dbReference type="SAM" id="MobiDB-lite"/>
    </source>
</evidence>
<dbReference type="InterPro" id="IPR005135">
    <property type="entry name" value="Endo/exonuclease/phosphatase"/>
</dbReference>
<gene>
    <name evidence="5" type="ORF">FA10DRAFT_281418</name>
</gene>
<dbReference type="GO" id="GO:0000175">
    <property type="term" value="F:3'-5'-RNA exonuclease activity"/>
    <property type="evidence" value="ECO:0007669"/>
    <property type="project" value="TreeGrafter"/>
</dbReference>
<dbReference type="Gene3D" id="3.60.10.10">
    <property type="entry name" value="Endonuclease/exonuclease/phosphatase"/>
    <property type="match status" value="1"/>
</dbReference>
<evidence type="ECO:0000313" key="6">
    <source>
        <dbReference type="Proteomes" id="UP000245768"/>
    </source>
</evidence>
<accession>A0A316YFA6</accession>
<dbReference type="SUPFAM" id="SSF56219">
    <property type="entry name" value="DNase I-like"/>
    <property type="match status" value="1"/>
</dbReference>
<dbReference type="EMBL" id="KZ819639">
    <property type="protein sequence ID" value="PWN87889.1"/>
    <property type="molecule type" value="Genomic_DNA"/>
</dbReference>
<dbReference type="PANTHER" id="PTHR12121">
    <property type="entry name" value="CARBON CATABOLITE REPRESSOR PROTEIN 4"/>
    <property type="match status" value="1"/>
</dbReference>
<feature type="region of interest" description="Disordered" evidence="3">
    <location>
        <begin position="1"/>
        <end position="80"/>
    </location>
</feature>